<evidence type="ECO:0000313" key="3">
    <source>
        <dbReference type="Proteomes" id="UP000282613"/>
    </source>
</evidence>
<reference evidence="4" key="1">
    <citation type="submission" date="2016-04" db="UniProtKB">
        <authorList>
            <consortium name="WormBaseParasite"/>
        </authorList>
    </citation>
    <scope>IDENTIFICATION</scope>
</reference>
<sequence>MISMPERMNYLQASIKNVLLELKLISATHLTMLNPELQHCLSNDAEILNSLEIVKPDAIDMSTYKIQDDLENNLVKYLDHFSFFIEILSTIKQQKLSESCAAGFEQLFFCRLCQSQNTSAQSYNQEVPQVINLIGSPCPHRCLNVIRGCYASLTGILPQLSQLSKDFIDLSRLLAQITSKPPDTGGAFLHNHFLDEMRAWSKKLQSLPPTQWASIREKVKQRCIGNPPVEVMDPASSEWKVEVAEFLWPATERALRTTTTTPPTENANQTAANMWLLPPPGGYESSGSGGRSDNDLRSEQQRSYLRMEQLIEQFMVPERLFGEHLGQPCLLGSKQNCWNGHKFEDEDEGLADFTSSGQLKNPAVKVTLAESDAAAARLGPKITARSQAIRALVHKIRRRSSGEIVEEGLPPPLPQIPGEEEEQSLSFHSLGPVIDIDEEAALPASYSEMEESSGLPFNYVDEWNSLLPHQESPKAEGDYTFGGADGRSKVIADLEEELDVTAIPTTARCRTGQPAAWLTFALMLITGEWALRCQYLQHTFRRLSKMRIVACTEPSLNHTTRIYASLSGPEARRRWFNRCLFSTFVLILGKVMLLSPTSPSLMCKGVANYASPEGFTVSFQKRRRENL</sequence>
<name>A0A158R8J6_TAEAS</name>
<feature type="region of interest" description="Disordered" evidence="1">
    <location>
        <begin position="273"/>
        <end position="299"/>
    </location>
</feature>
<dbReference type="AlphaFoldDB" id="A0A158R8J6"/>
<evidence type="ECO:0000313" key="2">
    <source>
        <dbReference type="EMBL" id="VDK35305.1"/>
    </source>
</evidence>
<evidence type="ECO:0000313" key="4">
    <source>
        <dbReference type="WBParaSite" id="TASK_0000558301-mRNA-1"/>
    </source>
</evidence>
<dbReference type="WBParaSite" id="TASK_0000558301-mRNA-1">
    <property type="protein sequence ID" value="TASK_0000558301-mRNA-1"/>
    <property type="gene ID" value="TASK_0000558301"/>
</dbReference>
<evidence type="ECO:0000256" key="1">
    <source>
        <dbReference type="SAM" id="MobiDB-lite"/>
    </source>
</evidence>
<organism evidence="4">
    <name type="scientific">Taenia asiatica</name>
    <name type="common">Asian tapeworm</name>
    <dbReference type="NCBI Taxonomy" id="60517"/>
    <lineage>
        <taxon>Eukaryota</taxon>
        <taxon>Metazoa</taxon>
        <taxon>Spiralia</taxon>
        <taxon>Lophotrochozoa</taxon>
        <taxon>Platyhelminthes</taxon>
        <taxon>Cestoda</taxon>
        <taxon>Eucestoda</taxon>
        <taxon>Cyclophyllidea</taxon>
        <taxon>Taeniidae</taxon>
        <taxon>Taenia</taxon>
    </lineage>
</organism>
<keyword evidence="3" id="KW-1185">Reference proteome</keyword>
<accession>A0A158R8J6</accession>
<dbReference type="OrthoDB" id="6380619at2759"/>
<proteinExistence type="predicted"/>
<gene>
    <name evidence="2" type="ORF">TASK_LOCUS5584</name>
</gene>
<reference evidence="2 3" key="2">
    <citation type="submission" date="2018-11" db="EMBL/GenBank/DDBJ databases">
        <authorList>
            <consortium name="Pathogen Informatics"/>
        </authorList>
    </citation>
    <scope>NUCLEOTIDE SEQUENCE [LARGE SCALE GENOMIC DNA]</scope>
</reference>
<dbReference type="Proteomes" id="UP000282613">
    <property type="component" value="Unassembled WGS sequence"/>
</dbReference>
<dbReference type="EMBL" id="UYRS01018426">
    <property type="protein sequence ID" value="VDK35305.1"/>
    <property type="molecule type" value="Genomic_DNA"/>
</dbReference>
<protein>
    <submittedName>
        <fullName evidence="4">FAM193_C domain-containing protein</fullName>
    </submittedName>
</protein>